<accession>A0A1G8ELK8</accession>
<evidence type="ECO:0000313" key="2">
    <source>
        <dbReference type="Proteomes" id="UP000199643"/>
    </source>
</evidence>
<proteinExistence type="predicted"/>
<dbReference type="RefSeq" id="WP_090505135.1">
    <property type="nucleotide sequence ID" value="NZ_FNCH01000041.1"/>
</dbReference>
<keyword evidence="2" id="KW-1185">Reference proteome</keyword>
<sequence>MAFGEQQWNNLLPSYLTNEAKGRLQEALEQFYPANRTEISYDDFYKDYGYEYFMQGDILKEIRSAHWDKDNASYQKSYPDALVLTNTCDISFENNRNINPKQCLFAPLLKLDDYLEDLKNAGYTDQKINNFKKNLIAQTYSNLFYLPKTGVGTAERIVLFDRIFWYPIEELKPLLPTINEEREISLTQYGFYLLVLKLSYHFCRLPEQCDREA</sequence>
<evidence type="ECO:0000313" key="1">
    <source>
        <dbReference type="EMBL" id="SDH70726.1"/>
    </source>
</evidence>
<dbReference type="EMBL" id="FNCH01000041">
    <property type="protein sequence ID" value="SDH70726.1"/>
    <property type="molecule type" value="Genomic_DNA"/>
</dbReference>
<dbReference type="AlphaFoldDB" id="A0A1G8ELK8"/>
<dbReference type="Proteomes" id="UP000199643">
    <property type="component" value="Unassembled WGS sequence"/>
</dbReference>
<reference evidence="2" key="1">
    <citation type="submission" date="2016-10" db="EMBL/GenBank/DDBJ databases">
        <authorList>
            <person name="Varghese N."/>
            <person name="Submissions S."/>
        </authorList>
    </citation>
    <scope>NUCLEOTIDE SEQUENCE [LARGE SCALE GENOMIC DNA]</scope>
    <source>
        <strain evidence="2">DSM 17933</strain>
    </source>
</reference>
<dbReference type="STRING" id="405671.SAMN05421827_1415"/>
<dbReference type="OrthoDB" id="982267at2"/>
<name>A0A1G8ELK8_9SPHI</name>
<gene>
    <name evidence="1" type="ORF">SAMN05421827_1415</name>
</gene>
<protein>
    <submittedName>
        <fullName evidence="1">Uncharacterized protein</fullName>
    </submittedName>
</protein>
<organism evidence="1 2">
    <name type="scientific">Pedobacter terrae</name>
    <dbReference type="NCBI Taxonomy" id="405671"/>
    <lineage>
        <taxon>Bacteria</taxon>
        <taxon>Pseudomonadati</taxon>
        <taxon>Bacteroidota</taxon>
        <taxon>Sphingobacteriia</taxon>
        <taxon>Sphingobacteriales</taxon>
        <taxon>Sphingobacteriaceae</taxon>
        <taxon>Pedobacter</taxon>
    </lineage>
</organism>